<dbReference type="AlphaFoldDB" id="A0A2P6NSW7"/>
<keyword evidence="3" id="KW-1185">Reference proteome</keyword>
<evidence type="ECO:0000313" key="3">
    <source>
        <dbReference type="Proteomes" id="UP000241769"/>
    </source>
</evidence>
<accession>A0A2P6NSW7</accession>
<feature type="region of interest" description="Disordered" evidence="1">
    <location>
        <begin position="1"/>
        <end position="53"/>
    </location>
</feature>
<dbReference type="InParanoid" id="A0A2P6NSW7"/>
<dbReference type="Proteomes" id="UP000241769">
    <property type="component" value="Unassembled WGS sequence"/>
</dbReference>
<feature type="compositionally biased region" description="Basic and acidic residues" evidence="1">
    <location>
        <begin position="100"/>
        <end position="112"/>
    </location>
</feature>
<name>A0A2P6NSW7_9EUKA</name>
<gene>
    <name evidence="2" type="ORF">PROFUN_04799</name>
</gene>
<dbReference type="EMBL" id="MDYQ01000023">
    <property type="protein sequence ID" value="PRP87063.1"/>
    <property type="molecule type" value="Genomic_DNA"/>
</dbReference>
<evidence type="ECO:0000256" key="1">
    <source>
        <dbReference type="SAM" id="MobiDB-lite"/>
    </source>
</evidence>
<organism evidence="2 3">
    <name type="scientific">Planoprotostelium fungivorum</name>
    <dbReference type="NCBI Taxonomy" id="1890364"/>
    <lineage>
        <taxon>Eukaryota</taxon>
        <taxon>Amoebozoa</taxon>
        <taxon>Evosea</taxon>
        <taxon>Variosea</taxon>
        <taxon>Cavosteliida</taxon>
        <taxon>Cavosteliaceae</taxon>
        <taxon>Planoprotostelium</taxon>
    </lineage>
</organism>
<reference evidence="2 3" key="1">
    <citation type="journal article" date="2018" name="Genome Biol. Evol.">
        <title>Multiple Roots of Fruiting Body Formation in Amoebozoa.</title>
        <authorList>
            <person name="Hillmann F."/>
            <person name="Forbes G."/>
            <person name="Novohradska S."/>
            <person name="Ferling I."/>
            <person name="Riege K."/>
            <person name="Groth M."/>
            <person name="Westermann M."/>
            <person name="Marz M."/>
            <person name="Spaller T."/>
            <person name="Winckler T."/>
            <person name="Schaap P."/>
            <person name="Glockner G."/>
        </authorList>
    </citation>
    <scope>NUCLEOTIDE SEQUENCE [LARGE SCALE GENOMIC DNA]</scope>
    <source>
        <strain evidence="2 3">Jena</strain>
    </source>
</reference>
<feature type="compositionally biased region" description="Basic and acidic residues" evidence="1">
    <location>
        <begin position="41"/>
        <end position="53"/>
    </location>
</feature>
<proteinExistence type="predicted"/>
<protein>
    <submittedName>
        <fullName evidence="2">Uncharacterized protein</fullName>
    </submittedName>
</protein>
<sequence>MTFSFPYSHSRRPSDGRLKGKGAAHTAAHSMSMRRRLFPPKSEEERMNHKDTLKRMREQIEKSFREFDARYKVDGVDSLVDLSPRPYATSSDEEEEEDIASQHRPKETRYQR</sequence>
<comment type="caution">
    <text evidence="2">The sequence shown here is derived from an EMBL/GenBank/DDBJ whole genome shotgun (WGS) entry which is preliminary data.</text>
</comment>
<feature type="region of interest" description="Disordered" evidence="1">
    <location>
        <begin position="78"/>
        <end position="112"/>
    </location>
</feature>
<evidence type="ECO:0000313" key="2">
    <source>
        <dbReference type="EMBL" id="PRP87063.1"/>
    </source>
</evidence>